<name>A0A0B0PUH3_GOSAR</name>
<evidence type="ECO:0000313" key="2">
    <source>
        <dbReference type="Proteomes" id="UP000032142"/>
    </source>
</evidence>
<accession>A0A0B0PUH3</accession>
<dbReference type="Proteomes" id="UP000032142">
    <property type="component" value="Unassembled WGS sequence"/>
</dbReference>
<reference evidence="2" key="1">
    <citation type="submission" date="2014-09" db="EMBL/GenBank/DDBJ databases">
        <authorList>
            <person name="Mudge J."/>
            <person name="Ramaraj T."/>
            <person name="Lindquist I.E."/>
            <person name="Bharti A.K."/>
            <person name="Sundararajan A."/>
            <person name="Cameron C.T."/>
            <person name="Woodward J.E."/>
            <person name="May G.D."/>
            <person name="Brubaker C."/>
            <person name="Broadhvest J."/>
            <person name="Wilkins T.A."/>
        </authorList>
    </citation>
    <scope>NUCLEOTIDE SEQUENCE</scope>
    <source>
        <strain evidence="2">cv. AKA8401</strain>
    </source>
</reference>
<sequence length="89" mass="10251">MLASIGELRMQLNEFECLIILTNSDHNSTSSDINFLVTCHLYPSLFLRFKRALSSIIRLCHLFCDVNIDTPVATHIFQVFHIICIIIQQ</sequence>
<dbReference type="EMBL" id="KN443539">
    <property type="protein sequence ID" value="KHG28084.1"/>
    <property type="molecule type" value="Genomic_DNA"/>
</dbReference>
<protein>
    <submittedName>
        <fullName evidence="1">Fibroin light chain</fullName>
    </submittedName>
</protein>
<dbReference type="AlphaFoldDB" id="A0A0B0PUH3"/>
<organism evidence="1 2">
    <name type="scientific">Gossypium arboreum</name>
    <name type="common">Tree cotton</name>
    <name type="synonym">Gossypium nanking</name>
    <dbReference type="NCBI Taxonomy" id="29729"/>
    <lineage>
        <taxon>Eukaryota</taxon>
        <taxon>Viridiplantae</taxon>
        <taxon>Streptophyta</taxon>
        <taxon>Embryophyta</taxon>
        <taxon>Tracheophyta</taxon>
        <taxon>Spermatophyta</taxon>
        <taxon>Magnoliopsida</taxon>
        <taxon>eudicotyledons</taxon>
        <taxon>Gunneridae</taxon>
        <taxon>Pentapetalae</taxon>
        <taxon>rosids</taxon>
        <taxon>malvids</taxon>
        <taxon>Malvales</taxon>
        <taxon>Malvaceae</taxon>
        <taxon>Malvoideae</taxon>
        <taxon>Gossypium</taxon>
    </lineage>
</organism>
<gene>
    <name evidence="1" type="ORF">F383_15707</name>
</gene>
<keyword evidence="2" id="KW-1185">Reference proteome</keyword>
<evidence type="ECO:0000313" key="1">
    <source>
        <dbReference type="EMBL" id="KHG28084.1"/>
    </source>
</evidence>
<proteinExistence type="predicted"/>